<accession>A0A1Y1MK98</accession>
<evidence type="ECO:0000256" key="4">
    <source>
        <dbReference type="ARBA" id="ARBA00022553"/>
    </source>
</evidence>
<protein>
    <recommendedName>
        <fullName evidence="7">PID domain-containing protein</fullName>
    </recommendedName>
</protein>
<comment type="subcellular location">
    <subcellularLocation>
        <location evidence="1">Cytoplasm</location>
    </subcellularLocation>
</comment>
<dbReference type="GO" id="GO:0005737">
    <property type="term" value="C:cytoplasm"/>
    <property type="evidence" value="ECO:0007669"/>
    <property type="project" value="UniProtKB-SubCell"/>
</dbReference>
<dbReference type="InterPro" id="IPR006020">
    <property type="entry name" value="PTB/PI_dom"/>
</dbReference>
<dbReference type="CDD" id="cd01215">
    <property type="entry name" value="PTB_Dab"/>
    <property type="match status" value="1"/>
</dbReference>
<dbReference type="InterPro" id="IPR011993">
    <property type="entry name" value="PH-like_dom_sf"/>
</dbReference>
<feature type="compositionally biased region" description="Polar residues" evidence="6">
    <location>
        <begin position="184"/>
        <end position="202"/>
    </location>
</feature>
<keyword evidence="3" id="KW-0963">Cytoplasm</keyword>
<feature type="region of interest" description="Disordered" evidence="6">
    <location>
        <begin position="230"/>
        <end position="295"/>
    </location>
</feature>
<proteinExistence type="predicted"/>
<dbReference type="EMBL" id="GEZM01030754">
    <property type="protein sequence ID" value="JAV85362.1"/>
    <property type="molecule type" value="Transcribed_RNA"/>
</dbReference>
<feature type="region of interest" description="Disordered" evidence="6">
    <location>
        <begin position="181"/>
        <end position="206"/>
    </location>
</feature>
<evidence type="ECO:0000256" key="2">
    <source>
        <dbReference type="ARBA" id="ARBA00022473"/>
    </source>
</evidence>
<feature type="domain" description="PID" evidence="7">
    <location>
        <begin position="21"/>
        <end position="153"/>
    </location>
</feature>
<dbReference type="InterPro" id="IPR048561">
    <property type="entry name" value="Dab_PTB"/>
</dbReference>
<dbReference type="PANTHER" id="PTHR47695">
    <property type="entry name" value="PID DOMAIN-CONTAINING PROTEIN"/>
    <property type="match status" value="1"/>
</dbReference>
<dbReference type="EMBL" id="GEZM01030766">
    <property type="protein sequence ID" value="JAV85343.1"/>
    <property type="molecule type" value="Transcribed_RNA"/>
</dbReference>
<dbReference type="PANTHER" id="PTHR47695:SF3">
    <property type="entry name" value="PID DOMAIN-CONTAINING PROTEIN"/>
    <property type="match status" value="1"/>
</dbReference>
<dbReference type="SMART" id="SM00462">
    <property type="entry name" value="PTB"/>
    <property type="match status" value="1"/>
</dbReference>
<organism evidence="8">
    <name type="scientific">Photinus pyralis</name>
    <name type="common">Common eastern firefly</name>
    <name type="synonym">Lampyris pyralis</name>
    <dbReference type="NCBI Taxonomy" id="7054"/>
    <lineage>
        <taxon>Eukaryota</taxon>
        <taxon>Metazoa</taxon>
        <taxon>Ecdysozoa</taxon>
        <taxon>Arthropoda</taxon>
        <taxon>Hexapoda</taxon>
        <taxon>Insecta</taxon>
        <taxon>Pterygota</taxon>
        <taxon>Neoptera</taxon>
        <taxon>Endopterygota</taxon>
        <taxon>Coleoptera</taxon>
        <taxon>Polyphaga</taxon>
        <taxon>Elateriformia</taxon>
        <taxon>Elateroidea</taxon>
        <taxon>Lampyridae</taxon>
        <taxon>Lampyrinae</taxon>
        <taxon>Photinus</taxon>
    </lineage>
</organism>
<keyword evidence="4" id="KW-0597">Phosphoprotein</keyword>
<dbReference type="Gene3D" id="2.30.29.30">
    <property type="entry name" value="Pleckstrin-homology domain (PH domain)/Phosphotyrosine-binding domain (PTB)"/>
    <property type="match status" value="1"/>
</dbReference>
<keyword evidence="2" id="KW-0217">Developmental protein</keyword>
<evidence type="ECO:0000313" key="8">
    <source>
        <dbReference type="EMBL" id="JAV85368.1"/>
    </source>
</evidence>
<evidence type="ECO:0000256" key="1">
    <source>
        <dbReference type="ARBA" id="ARBA00004496"/>
    </source>
</evidence>
<keyword evidence="5" id="KW-0221">Differentiation</keyword>
<dbReference type="AlphaFoldDB" id="A0A1Y1MK98"/>
<sequence>MQTLRKKTSPLKYKNETSRFLGEGVSFKAKLIGILEVSEARGDRMCQEALSDLKMAIRAAGEHKQRITINIAIDGLRLRDEKTGDSLYHHPVHKISFIAQDMTDSRAFGYIFGSPDTGHRFFGIKTDKAASQVVIAMRDLFQVVFALKKKEIELAKQHLDKNRYGSSSIFSDTTITSATKGLIQDTSNKPASDAKSGTTSSDSKVDTPAVADLVDLELELSSLQQGITQMERITPSDPFGGKDDPFGDSFTSYPPKPILPPPPSTRERSSRTSESSSVFSPKTPRTGGSIEGSNAADSVFNSERNFNFTHELSSCHDEPLSGDWFTPIAIDKVFDELSLVPEPSKELQHELAKQEILSQFDVFTELDPLGRSTYLFFFFV</sequence>
<reference evidence="8" key="1">
    <citation type="journal article" date="2016" name="Sci. Rep.">
        <title>Molecular characterization of firefly nuptial gifts: a multi-omics approach sheds light on postcopulatory sexual selection.</title>
        <authorList>
            <person name="Al-Wathiqui N."/>
            <person name="Fallon T.R."/>
            <person name="South A."/>
            <person name="Weng J.K."/>
            <person name="Lewis S.M."/>
        </authorList>
    </citation>
    <scope>NUCLEOTIDE SEQUENCE</scope>
</reference>
<dbReference type="FunFam" id="2.30.29.30:FF:000262">
    <property type="entry name" value="Disabled, isoform F"/>
    <property type="match status" value="1"/>
</dbReference>
<dbReference type="PROSITE" id="PS01179">
    <property type="entry name" value="PID"/>
    <property type="match status" value="1"/>
</dbReference>
<evidence type="ECO:0000256" key="5">
    <source>
        <dbReference type="ARBA" id="ARBA00022782"/>
    </source>
</evidence>
<feature type="compositionally biased region" description="Pro residues" evidence="6">
    <location>
        <begin position="254"/>
        <end position="264"/>
    </location>
</feature>
<evidence type="ECO:0000256" key="3">
    <source>
        <dbReference type="ARBA" id="ARBA00022490"/>
    </source>
</evidence>
<name>A0A1Y1MK98_PHOPY</name>
<evidence type="ECO:0000256" key="6">
    <source>
        <dbReference type="SAM" id="MobiDB-lite"/>
    </source>
</evidence>
<dbReference type="SUPFAM" id="SSF50729">
    <property type="entry name" value="PH domain-like"/>
    <property type="match status" value="1"/>
</dbReference>
<dbReference type="GO" id="GO:0030154">
    <property type="term" value="P:cell differentiation"/>
    <property type="evidence" value="ECO:0007669"/>
    <property type="project" value="UniProtKB-KW"/>
</dbReference>
<dbReference type="EMBL" id="GEZM01030755">
    <property type="protein sequence ID" value="JAV85360.1"/>
    <property type="molecule type" value="Transcribed_RNA"/>
</dbReference>
<dbReference type="EMBL" id="GEZM01030752">
    <property type="protein sequence ID" value="JAV85364.1"/>
    <property type="molecule type" value="Transcribed_RNA"/>
</dbReference>
<dbReference type="Pfam" id="PF00640">
    <property type="entry name" value="PID"/>
    <property type="match status" value="1"/>
</dbReference>
<dbReference type="EMBL" id="GEZM01030750">
    <property type="protein sequence ID" value="JAV85368.1"/>
    <property type="molecule type" value="Transcribed_RNA"/>
</dbReference>
<evidence type="ECO:0000259" key="7">
    <source>
        <dbReference type="PROSITE" id="PS01179"/>
    </source>
</evidence>